<reference evidence="2 3" key="1">
    <citation type="submission" date="2016-04" db="EMBL/GenBank/DDBJ databases">
        <title>Draft genome of Fonsecaea erecta CBS 125763.</title>
        <authorList>
            <person name="Weiss V.A."/>
            <person name="Vicente V.A."/>
            <person name="Raittz R.T."/>
            <person name="Moreno L.F."/>
            <person name="De Souza E.M."/>
            <person name="Pedrosa F.O."/>
            <person name="Steffens M.B."/>
            <person name="Faoro H."/>
            <person name="Tadra-Sfeir M.Z."/>
            <person name="Najafzadeh M.J."/>
            <person name="Felipe M.S."/>
            <person name="Teixeira M."/>
            <person name="Sun J."/>
            <person name="Xi L."/>
            <person name="Gomes R."/>
            <person name="De Azevedo C.M."/>
            <person name="Salgado C.G."/>
            <person name="Da Silva M.B."/>
            <person name="Nascimento M.F."/>
            <person name="Queiroz-Telles F."/>
            <person name="Attili D.S."/>
            <person name="Gorbushina A."/>
        </authorList>
    </citation>
    <scope>NUCLEOTIDE SEQUENCE [LARGE SCALE GENOMIC DNA]</scope>
    <source>
        <strain evidence="2 3">CBS 125763</strain>
    </source>
</reference>
<dbReference type="SUPFAM" id="SSF52540">
    <property type="entry name" value="P-loop containing nucleoside triphosphate hydrolases"/>
    <property type="match status" value="1"/>
</dbReference>
<dbReference type="RefSeq" id="XP_018694788.1">
    <property type="nucleotide sequence ID" value="XM_018835138.1"/>
</dbReference>
<keyword evidence="3" id="KW-1185">Reference proteome</keyword>
<protein>
    <recommendedName>
        <fullName evidence="1">G domain-containing protein</fullName>
    </recommendedName>
</protein>
<gene>
    <name evidence="2" type="ORF">AYL99_03624</name>
</gene>
<dbReference type="EMBL" id="LVYI01000003">
    <property type="protein sequence ID" value="OAP61421.1"/>
    <property type="molecule type" value="Genomic_DNA"/>
</dbReference>
<dbReference type="Gene3D" id="3.40.50.300">
    <property type="entry name" value="P-loop containing nucleotide triphosphate hydrolases"/>
    <property type="match status" value="1"/>
</dbReference>
<dbReference type="Proteomes" id="UP000078343">
    <property type="component" value="Unassembled WGS sequence"/>
</dbReference>
<comment type="caution">
    <text evidence="2">The sequence shown here is derived from an EMBL/GenBank/DDBJ whole genome shotgun (WGS) entry which is preliminary data.</text>
</comment>
<evidence type="ECO:0000259" key="1">
    <source>
        <dbReference type="Pfam" id="PF01926"/>
    </source>
</evidence>
<dbReference type="AlphaFoldDB" id="A0A178ZPN0"/>
<dbReference type="OrthoDB" id="8954335at2759"/>
<organism evidence="2 3">
    <name type="scientific">Fonsecaea erecta</name>
    <dbReference type="NCBI Taxonomy" id="1367422"/>
    <lineage>
        <taxon>Eukaryota</taxon>
        <taxon>Fungi</taxon>
        <taxon>Dikarya</taxon>
        <taxon>Ascomycota</taxon>
        <taxon>Pezizomycotina</taxon>
        <taxon>Eurotiomycetes</taxon>
        <taxon>Chaetothyriomycetidae</taxon>
        <taxon>Chaetothyriales</taxon>
        <taxon>Herpotrichiellaceae</taxon>
        <taxon>Fonsecaea</taxon>
    </lineage>
</organism>
<dbReference type="CDD" id="cd00882">
    <property type="entry name" value="Ras_like_GTPase"/>
    <property type="match status" value="1"/>
</dbReference>
<dbReference type="GeneID" id="30007793"/>
<accession>A0A178ZPN0</accession>
<name>A0A178ZPN0_9EURO</name>
<dbReference type="GO" id="GO:0005525">
    <property type="term" value="F:GTP binding"/>
    <property type="evidence" value="ECO:0007669"/>
    <property type="project" value="InterPro"/>
</dbReference>
<evidence type="ECO:0000313" key="2">
    <source>
        <dbReference type="EMBL" id="OAP61421.1"/>
    </source>
</evidence>
<sequence>MPPERTNSQGLPSVHILVMGLTGSGKSTFIQKATRDPSIKIGDDLQSVITEVQHYPMVHNGYEVFLIDTPGFDDGVLGDDDVLKKIAEFVNTVCSVEWTFGGIIYIHDITRVRMGNVGTLNVRVLEKFAGRENYKNISLVTNKWGELTRPEVGLQREKQLQEHPSYWAEMRQTGCQARMCRFDNTEASAKEIIDWHLEQSCVPRLTRQMVNDRSTLGGTDAGQVIRQRYEAIFSRDGRPDQLARMNERMESTFQGEDARMAVDRLLRDLHTLEKMRMLQRVGAWVVRLGTYGGAVLATVLTENPAAFRAAVAAAGPLEMSFRNMKTKTQGRLEDLRQEIRTTALYGSLNHGGGPQVTEAFDE</sequence>
<dbReference type="InterPro" id="IPR027417">
    <property type="entry name" value="P-loop_NTPase"/>
</dbReference>
<dbReference type="Pfam" id="PF01926">
    <property type="entry name" value="MMR_HSR1"/>
    <property type="match status" value="1"/>
</dbReference>
<dbReference type="InterPro" id="IPR006073">
    <property type="entry name" value="GTP-bd"/>
</dbReference>
<feature type="domain" description="G" evidence="1">
    <location>
        <begin position="16"/>
        <end position="108"/>
    </location>
</feature>
<proteinExistence type="predicted"/>
<evidence type="ECO:0000313" key="3">
    <source>
        <dbReference type="Proteomes" id="UP000078343"/>
    </source>
</evidence>